<evidence type="ECO:0000313" key="5">
    <source>
        <dbReference type="Proteomes" id="UP000298773"/>
    </source>
</evidence>
<dbReference type="RefSeq" id="WP_158356820.1">
    <property type="nucleotide sequence ID" value="NZ_CP034873.1"/>
</dbReference>
<feature type="binding site" evidence="3">
    <location>
        <position position="167"/>
    </location>
    <ligand>
        <name>S-adenosyl-L-methionine</name>
        <dbReference type="ChEBI" id="CHEBI:59789"/>
    </ligand>
</feature>
<keyword evidence="1 3" id="KW-0489">Methyltransferase</keyword>
<comment type="caution">
    <text evidence="3">Lacks conserved residue(s) required for the propagation of feature annotation.</text>
</comment>
<dbReference type="Gene3D" id="3.40.50.150">
    <property type="entry name" value="Vaccinia Virus protein VP39"/>
    <property type="match status" value="1"/>
</dbReference>
<dbReference type="GO" id="GO:0005737">
    <property type="term" value="C:cytoplasm"/>
    <property type="evidence" value="ECO:0007669"/>
    <property type="project" value="UniProtKB-SubCell"/>
</dbReference>
<evidence type="ECO:0000256" key="3">
    <source>
        <dbReference type="HAMAP-Rule" id="MF_01523"/>
    </source>
</evidence>
<reference evidence="4 5" key="2">
    <citation type="submission" date="2019-05" db="EMBL/GenBank/DDBJ databases">
        <title>Genome evolution of the obligate endosymbiont Buchnera aphidicola.</title>
        <authorList>
            <person name="Moran N.A."/>
        </authorList>
    </citation>
    <scope>NUCLEOTIDE SEQUENCE [LARGE SCALE GENOMIC DNA]</scope>
    <source>
        <strain evidence="4 5">Hta</strain>
    </source>
</reference>
<dbReference type="InterPro" id="IPR007536">
    <property type="entry name" value="16SrRNA_methylTrfase_J"/>
</dbReference>
<protein>
    <recommendedName>
        <fullName evidence="3">Ribosomal RNA small subunit methyltransferase J</fullName>
        <ecNumber evidence="3">2.1.1.242</ecNumber>
    </recommendedName>
    <alternativeName>
        <fullName evidence="3">16S rRNA m2G1516 methyltransferase</fullName>
    </alternativeName>
    <alternativeName>
        <fullName evidence="3">rRNA (guanine-N(2)-)-methyltransferase</fullName>
    </alternativeName>
</protein>
<dbReference type="AlphaFoldDB" id="A0A4D6XVL4"/>
<dbReference type="HAMAP" id="MF_01523">
    <property type="entry name" value="16SrRNA_methyltr_J"/>
    <property type="match status" value="1"/>
</dbReference>
<comment type="similarity">
    <text evidence="3">Belongs to the methyltransferase superfamily. RsmJ family.</text>
</comment>
<comment type="function">
    <text evidence="3">Specifically methylates the guanosine in position 1516 of 16S rRNA.</text>
</comment>
<dbReference type="OrthoDB" id="3191794at2"/>
<evidence type="ECO:0000313" key="4">
    <source>
        <dbReference type="EMBL" id="QCI21852.1"/>
    </source>
</evidence>
<dbReference type="GO" id="GO:0008990">
    <property type="term" value="F:rRNA (guanine-N2-)-methyltransferase activity"/>
    <property type="evidence" value="ECO:0007669"/>
    <property type="project" value="UniProtKB-UniRule"/>
</dbReference>
<dbReference type="EMBL" id="CP034873">
    <property type="protein sequence ID" value="QCI21852.1"/>
    <property type="molecule type" value="Genomic_DNA"/>
</dbReference>
<dbReference type="PANTHER" id="PTHR36112:SF1">
    <property type="entry name" value="RIBOSOMAL RNA SMALL SUBUNIT METHYLTRANSFERASE J"/>
    <property type="match status" value="1"/>
</dbReference>
<accession>A0A4D6XVL4</accession>
<dbReference type="PANTHER" id="PTHR36112">
    <property type="entry name" value="RIBOSOMAL RNA SMALL SUBUNIT METHYLTRANSFERASE J"/>
    <property type="match status" value="1"/>
</dbReference>
<comment type="catalytic activity">
    <reaction evidence="3">
        <text>guanosine(1516) in 16S rRNA + S-adenosyl-L-methionine = N(2)-methylguanosine(1516) in 16S rRNA + S-adenosyl-L-homocysteine + H(+)</text>
        <dbReference type="Rhea" id="RHEA:43220"/>
        <dbReference type="Rhea" id="RHEA-COMP:10412"/>
        <dbReference type="Rhea" id="RHEA-COMP:10413"/>
        <dbReference type="ChEBI" id="CHEBI:15378"/>
        <dbReference type="ChEBI" id="CHEBI:57856"/>
        <dbReference type="ChEBI" id="CHEBI:59789"/>
        <dbReference type="ChEBI" id="CHEBI:74269"/>
        <dbReference type="ChEBI" id="CHEBI:74481"/>
        <dbReference type="EC" id="2.1.1.242"/>
    </reaction>
</comment>
<keyword evidence="2 3" id="KW-0949">S-adenosyl-L-methionine</keyword>
<sequence>MKIYLSLQSYNQRLYKLINSYKLQHNSNSAISLIVNDDTLALYDREHPIQKAIIIDFTSKIHHYRYLNKNKKKEMLSKAIGIKQSYFPFVVDATAGLGNDAFLLAFLGCRVCMIERHPVIAALLQDGLYRGCQDKNIGHWLKKRLYLIFHDSCNVLKNFKPDVIYLDPMYPINTKTALPKKNMQIFRKLIKHDNNFEKLLIISRRVAKNRVVVKRPHYAKCFLENQINFTISGKTHRFDIYNPV</sequence>
<evidence type="ECO:0000256" key="2">
    <source>
        <dbReference type="ARBA" id="ARBA00022691"/>
    </source>
</evidence>
<gene>
    <name evidence="3" type="primary">rsmJ</name>
    <name evidence="4" type="ORF">D9V69_02925</name>
</gene>
<keyword evidence="3" id="KW-0698">rRNA processing</keyword>
<reference evidence="4 5" key="1">
    <citation type="submission" date="2018-12" db="EMBL/GenBank/DDBJ databases">
        <authorList>
            <person name="Chong R.A."/>
        </authorList>
    </citation>
    <scope>NUCLEOTIDE SEQUENCE [LARGE SCALE GENOMIC DNA]</scope>
    <source>
        <strain evidence="4 5">Hta</strain>
    </source>
</reference>
<proteinExistence type="inferred from homology"/>
<keyword evidence="3" id="KW-0963">Cytoplasm</keyword>
<keyword evidence="3 4" id="KW-0808">Transferase</keyword>
<name>A0A4D6XVL4_9GAMM</name>
<dbReference type="Pfam" id="PF04445">
    <property type="entry name" value="SAM_MT"/>
    <property type="match status" value="1"/>
</dbReference>
<feature type="binding site" evidence="3">
    <location>
        <begin position="115"/>
        <end position="116"/>
    </location>
    <ligand>
        <name>S-adenosyl-L-methionine</name>
        <dbReference type="ChEBI" id="CHEBI:59789"/>
    </ligand>
</feature>
<dbReference type="SUPFAM" id="SSF53335">
    <property type="entry name" value="S-adenosyl-L-methionine-dependent methyltransferases"/>
    <property type="match status" value="1"/>
</dbReference>
<dbReference type="EC" id="2.1.1.242" evidence="3"/>
<comment type="subcellular location">
    <subcellularLocation>
        <location evidence="3">Cytoplasm</location>
    </subcellularLocation>
</comment>
<organism evidence="4 5">
    <name type="scientific">Buchnera aphidicola</name>
    <name type="common">Hyadaphis tataricae</name>
    <dbReference type="NCBI Taxonomy" id="1241859"/>
    <lineage>
        <taxon>Bacteria</taxon>
        <taxon>Pseudomonadati</taxon>
        <taxon>Pseudomonadota</taxon>
        <taxon>Gammaproteobacteria</taxon>
        <taxon>Enterobacterales</taxon>
        <taxon>Erwiniaceae</taxon>
        <taxon>Buchnera</taxon>
    </lineage>
</organism>
<dbReference type="Proteomes" id="UP000298773">
    <property type="component" value="Chromosome"/>
</dbReference>
<dbReference type="InterPro" id="IPR029063">
    <property type="entry name" value="SAM-dependent_MTases_sf"/>
</dbReference>
<evidence type="ECO:0000256" key="1">
    <source>
        <dbReference type="ARBA" id="ARBA00022603"/>
    </source>
</evidence>